<name>A0A7X1B7T4_9BACT</name>
<dbReference type="PANTHER" id="PTHR12905:SF0">
    <property type="entry name" value="CALCINEURIN-LIKE PHOSPHOESTERASE DOMAIN-CONTAINING PROTEIN"/>
    <property type="match status" value="1"/>
</dbReference>
<dbReference type="Pfam" id="PF00149">
    <property type="entry name" value="Metallophos"/>
    <property type="match status" value="1"/>
</dbReference>
<dbReference type="GO" id="GO:0016787">
    <property type="term" value="F:hydrolase activity"/>
    <property type="evidence" value="ECO:0007669"/>
    <property type="project" value="InterPro"/>
</dbReference>
<protein>
    <submittedName>
        <fullName evidence="2">Metallophosphoesterase family protein</fullName>
    </submittedName>
</protein>
<accession>A0A7X1B7T4</accession>
<dbReference type="InterPro" id="IPR042283">
    <property type="entry name" value="GpdQ_catalytic"/>
</dbReference>
<evidence type="ECO:0000313" key="2">
    <source>
        <dbReference type="EMBL" id="MBC2607156.1"/>
    </source>
</evidence>
<evidence type="ECO:0000259" key="1">
    <source>
        <dbReference type="Pfam" id="PF00149"/>
    </source>
</evidence>
<dbReference type="EMBL" id="JACHVC010000012">
    <property type="protein sequence ID" value="MBC2607156.1"/>
    <property type="molecule type" value="Genomic_DNA"/>
</dbReference>
<dbReference type="InterPro" id="IPR029052">
    <property type="entry name" value="Metallo-depent_PP-like"/>
</dbReference>
<sequence length="240" mass="27089">MKVLLVSDLHMNLKQFRWVEESASRYDLVVIAGDLLDLASQFDKQEQIQQITPILERIKTHCPLLVSSGNHDGNTRTPEGEEHADWIKDLRAKGIVSDGQYLDLANYRFTVCPWWNDSQTRREMAKLLKDSQPAAEVSWIWIHHAPPRGSAIARTRKGDAGDPFLSRLIGTYKPTAVLCGHIHNAPFYNEGAWAERVGQTWVFNPGKQPGEVPTHIDFDTETNTATYTNAEEREGLALGQ</sequence>
<evidence type="ECO:0000313" key="3">
    <source>
        <dbReference type="Proteomes" id="UP000526501"/>
    </source>
</evidence>
<dbReference type="PANTHER" id="PTHR12905">
    <property type="entry name" value="METALLOPHOSPHOESTERASE"/>
    <property type="match status" value="1"/>
</dbReference>
<organism evidence="2 3">
    <name type="scientific">Pelagicoccus albus</name>
    <dbReference type="NCBI Taxonomy" id="415222"/>
    <lineage>
        <taxon>Bacteria</taxon>
        <taxon>Pseudomonadati</taxon>
        <taxon>Verrucomicrobiota</taxon>
        <taxon>Opitutia</taxon>
        <taxon>Puniceicoccales</taxon>
        <taxon>Pelagicoccaceae</taxon>
        <taxon>Pelagicoccus</taxon>
    </lineage>
</organism>
<proteinExistence type="predicted"/>
<dbReference type="SUPFAM" id="SSF56300">
    <property type="entry name" value="Metallo-dependent phosphatases"/>
    <property type="match status" value="1"/>
</dbReference>
<dbReference type="AlphaFoldDB" id="A0A7X1B7T4"/>
<dbReference type="InterPro" id="IPR051693">
    <property type="entry name" value="UPF0046_metallophosphoest"/>
</dbReference>
<gene>
    <name evidence="2" type="ORF">H5P27_13970</name>
</gene>
<feature type="domain" description="Calcineurin-like phosphoesterase" evidence="1">
    <location>
        <begin position="1"/>
        <end position="184"/>
    </location>
</feature>
<dbReference type="RefSeq" id="WP_185661013.1">
    <property type="nucleotide sequence ID" value="NZ_CAWPOO010000012.1"/>
</dbReference>
<keyword evidence="3" id="KW-1185">Reference proteome</keyword>
<comment type="caution">
    <text evidence="2">The sequence shown here is derived from an EMBL/GenBank/DDBJ whole genome shotgun (WGS) entry which is preliminary data.</text>
</comment>
<reference evidence="2 3" key="1">
    <citation type="submission" date="2020-07" db="EMBL/GenBank/DDBJ databases">
        <authorList>
            <person name="Feng X."/>
        </authorList>
    </citation>
    <scope>NUCLEOTIDE SEQUENCE [LARGE SCALE GENOMIC DNA]</scope>
    <source>
        <strain evidence="2 3">JCM23202</strain>
    </source>
</reference>
<dbReference type="Gene3D" id="3.60.21.40">
    <property type="entry name" value="GpdQ, catalytic alpha/beta sandwich domain"/>
    <property type="match status" value="1"/>
</dbReference>
<dbReference type="Gene3D" id="3.60.21.10">
    <property type="match status" value="1"/>
</dbReference>
<dbReference type="Proteomes" id="UP000526501">
    <property type="component" value="Unassembled WGS sequence"/>
</dbReference>
<dbReference type="InterPro" id="IPR004843">
    <property type="entry name" value="Calcineurin-like_PHP"/>
</dbReference>